<comment type="caution">
    <text evidence="1">The sequence shown here is derived from an EMBL/GenBank/DDBJ whole genome shotgun (WGS) entry which is preliminary data.</text>
</comment>
<protein>
    <submittedName>
        <fullName evidence="1">Uncharacterized protein</fullName>
    </submittedName>
</protein>
<evidence type="ECO:0000313" key="2">
    <source>
        <dbReference type="Proteomes" id="UP000499080"/>
    </source>
</evidence>
<keyword evidence="2" id="KW-1185">Reference proteome</keyword>
<dbReference type="AlphaFoldDB" id="A0A4Y2LZP6"/>
<name>A0A4Y2LZP6_ARAVE</name>
<dbReference type="EMBL" id="BGPR01006424">
    <property type="protein sequence ID" value="GBN18907.1"/>
    <property type="molecule type" value="Genomic_DNA"/>
</dbReference>
<reference evidence="1 2" key="1">
    <citation type="journal article" date="2019" name="Sci. Rep.">
        <title>Orb-weaving spider Araneus ventricosus genome elucidates the spidroin gene catalogue.</title>
        <authorList>
            <person name="Kono N."/>
            <person name="Nakamura H."/>
            <person name="Ohtoshi R."/>
            <person name="Moran D.A.P."/>
            <person name="Shinohara A."/>
            <person name="Yoshida Y."/>
            <person name="Fujiwara M."/>
            <person name="Mori M."/>
            <person name="Tomita M."/>
            <person name="Arakawa K."/>
        </authorList>
    </citation>
    <scope>NUCLEOTIDE SEQUENCE [LARGE SCALE GENOMIC DNA]</scope>
</reference>
<accession>A0A4Y2LZP6</accession>
<dbReference type="Proteomes" id="UP000499080">
    <property type="component" value="Unassembled WGS sequence"/>
</dbReference>
<evidence type="ECO:0000313" key="1">
    <source>
        <dbReference type="EMBL" id="GBN18907.1"/>
    </source>
</evidence>
<organism evidence="1 2">
    <name type="scientific">Araneus ventricosus</name>
    <name type="common">Orbweaver spider</name>
    <name type="synonym">Epeira ventricosa</name>
    <dbReference type="NCBI Taxonomy" id="182803"/>
    <lineage>
        <taxon>Eukaryota</taxon>
        <taxon>Metazoa</taxon>
        <taxon>Ecdysozoa</taxon>
        <taxon>Arthropoda</taxon>
        <taxon>Chelicerata</taxon>
        <taxon>Arachnida</taxon>
        <taxon>Araneae</taxon>
        <taxon>Araneomorphae</taxon>
        <taxon>Entelegynae</taxon>
        <taxon>Araneoidea</taxon>
        <taxon>Araneidae</taxon>
        <taxon>Araneus</taxon>
    </lineage>
</organism>
<gene>
    <name evidence="1" type="ORF">AVEN_103319_1</name>
</gene>
<proteinExistence type="predicted"/>
<sequence length="99" mass="11058">MKDAKWVQLCARTIYPDIYRSAFFISAVQTKTERENASSVMPPRIGKCTSLCVLALMTAVLPERSWSLFNGFSSSEVARDLLIISYSNLNVPMVLLASH</sequence>